<dbReference type="GO" id="GO:0005975">
    <property type="term" value="P:carbohydrate metabolic process"/>
    <property type="evidence" value="ECO:0007669"/>
    <property type="project" value="InterPro"/>
</dbReference>
<gene>
    <name evidence="5" type="ORF">BN946_scf185009.g6</name>
</gene>
<dbReference type="PANTHER" id="PTHR10963">
    <property type="entry name" value="GLYCOSYL HYDROLASE-RELATED"/>
    <property type="match status" value="1"/>
</dbReference>
<sequence>MSSSEPSRKPMAAHALHNGSSITAPDDVHPDLDVHDRCGSADGGSNGVRDPFSTPNTSQPPTPAPPSIKSLSRRASFLEKPVYLRRDSHMSMRSASRRTVTPYHGLRHNVIHDCKDSLRPSLTAPHAKRMTRSSMLINAVEKPWLTEKDAKATLSYWLVYLMAFVGLAVSAVRCYFTWMSTLRIGNICLVLEDNFDTFDTENVWMHEVSMSGFGNSEFEMTTDSPSNSFVRDGRLYIVPTLTSDVIGYKNVLNGFTYNITGCTDTDPKTCGAVSNETLGTVIPPVMSARIHTREPYTIKYGKVEISAKLPRGDWLWPALWMLPVNDTYGSWPRSGEIDIMEARGNSPDYKAQGIDYVRGSLNWGPLTWLNGVSKTFGWWTNRRKTYADGFHTYAFEWTPEFIRIYVDSRLMYMTLVKFDEPFFKRGEFPAVVANGSQYIQLEDPWANGTPNVAPFDQPFYLIMNLAVGGTNGWFPEGVGDKPWVDASKTAMRDFAEKQDVWYATWPQNVEERALVVDSVKMWKLC</sequence>
<dbReference type="CDD" id="cd08024">
    <property type="entry name" value="GH16_CCF"/>
    <property type="match status" value="1"/>
</dbReference>
<keyword evidence="3" id="KW-1133">Transmembrane helix</keyword>
<dbReference type="OrthoDB" id="4781at2759"/>
<accession>A0A060S707</accession>
<name>A0A060S707_PYCCI</name>
<dbReference type="EMBL" id="CCBP010000070">
    <property type="protein sequence ID" value="CDO70155.1"/>
    <property type="molecule type" value="Genomic_DNA"/>
</dbReference>
<dbReference type="PANTHER" id="PTHR10963:SF55">
    <property type="entry name" value="GLYCOSIDE HYDROLASE FAMILY 16 PROTEIN"/>
    <property type="match status" value="1"/>
</dbReference>
<dbReference type="InterPro" id="IPR050546">
    <property type="entry name" value="Glycosyl_Hydrlase_16"/>
</dbReference>
<comment type="caution">
    <text evidence="5">The sequence shown here is derived from an EMBL/GenBank/DDBJ whole genome shotgun (WGS) entry which is preliminary data.</text>
</comment>
<keyword evidence="3" id="KW-0472">Membrane</keyword>
<organism evidence="5 6">
    <name type="scientific">Pycnoporus cinnabarinus</name>
    <name type="common">Cinnabar-red polypore</name>
    <name type="synonym">Trametes cinnabarina</name>
    <dbReference type="NCBI Taxonomy" id="5643"/>
    <lineage>
        <taxon>Eukaryota</taxon>
        <taxon>Fungi</taxon>
        <taxon>Dikarya</taxon>
        <taxon>Basidiomycota</taxon>
        <taxon>Agaricomycotina</taxon>
        <taxon>Agaricomycetes</taxon>
        <taxon>Polyporales</taxon>
        <taxon>Polyporaceae</taxon>
        <taxon>Trametes</taxon>
    </lineage>
</organism>
<dbReference type="GO" id="GO:0004553">
    <property type="term" value="F:hydrolase activity, hydrolyzing O-glycosyl compounds"/>
    <property type="evidence" value="ECO:0007669"/>
    <property type="project" value="InterPro"/>
</dbReference>
<protein>
    <submittedName>
        <fullName evidence="5">Glycoside Hydrolase Family 16 protein</fullName>
    </submittedName>
</protein>
<dbReference type="InterPro" id="IPR013320">
    <property type="entry name" value="ConA-like_dom_sf"/>
</dbReference>
<feature type="domain" description="GH16" evidence="4">
    <location>
        <begin position="176"/>
        <end position="525"/>
    </location>
</feature>
<evidence type="ECO:0000313" key="5">
    <source>
        <dbReference type="EMBL" id="CDO70155.1"/>
    </source>
</evidence>
<dbReference type="SUPFAM" id="SSF49899">
    <property type="entry name" value="Concanavalin A-like lectins/glucanases"/>
    <property type="match status" value="1"/>
</dbReference>
<evidence type="ECO:0000256" key="2">
    <source>
        <dbReference type="SAM" id="MobiDB-lite"/>
    </source>
</evidence>
<evidence type="ECO:0000256" key="3">
    <source>
        <dbReference type="SAM" id="Phobius"/>
    </source>
</evidence>
<reference evidence="5" key="1">
    <citation type="submission" date="2014-01" db="EMBL/GenBank/DDBJ databases">
        <title>The genome of the white-rot fungus Pycnoporus cinnabarinus: a basidiomycete model with a versatile arsenal for lignocellulosic biomass breakdown.</title>
        <authorList>
            <person name="Levasseur A."/>
            <person name="Lomascolo A."/>
            <person name="Ruiz-Duenas F.J."/>
            <person name="Uzan E."/>
            <person name="Piumi F."/>
            <person name="Kues U."/>
            <person name="Ram A.F.J."/>
            <person name="Murat C."/>
            <person name="Haon M."/>
            <person name="Benoit I."/>
            <person name="Arfi Y."/>
            <person name="Chevret D."/>
            <person name="Drula E."/>
            <person name="Kwon M.J."/>
            <person name="Gouret P."/>
            <person name="Lesage-Meessen L."/>
            <person name="Lombard V."/>
            <person name="Mariette J."/>
            <person name="Noirot C."/>
            <person name="Park J."/>
            <person name="Patyshakuliyeva A."/>
            <person name="Wieneger R.A.B."/>
            <person name="Wosten H.A.B."/>
            <person name="Martin F."/>
            <person name="Coutinho P.M."/>
            <person name="de Vries R."/>
            <person name="Martinez A.T."/>
            <person name="Klopp C."/>
            <person name="Pontarotti P."/>
            <person name="Henrissat B."/>
            <person name="Record E."/>
        </authorList>
    </citation>
    <scope>NUCLEOTIDE SEQUENCE [LARGE SCALE GENOMIC DNA]</scope>
    <source>
        <strain evidence="5">BRFM137</strain>
    </source>
</reference>
<dbReference type="AlphaFoldDB" id="A0A060S707"/>
<keyword evidence="5" id="KW-0378">Hydrolase</keyword>
<dbReference type="Gene3D" id="2.60.120.200">
    <property type="match status" value="1"/>
</dbReference>
<evidence type="ECO:0000256" key="1">
    <source>
        <dbReference type="ARBA" id="ARBA00006865"/>
    </source>
</evidence>
<dbReference type="Pfam" id="PF00722">
    <property type="entry name" value="Glyco_hydro_16"/>
    <property type="match status" value="1"/>
</dbReference>
<feature type="transmembrane region" description="Helical" evidence="3">
    <location>
        <begin position="157"/>
        <end position="178"/>
    </location>
</feature>
<feature type="region of interest" description="Disordered" evidence="2">
    <location>
        <begin position="1"/>
        <end position="71"/>
    </location>
</feature>
<proteinExistence type="inferred from homology"/>
<dbReference type="HOGENOM" id="CLU_019533_1_0_1"/>
<dbReference type="InterPro" id="IPR000757">
    <property type="entry name" value="Beta-glucanase-like"/>
</dbReference>
<dbReference type="Proteomes" id="UP000029665">
    <property type="component" value="Unassembled WGS sequence"/>
</dbReference>
<evidence type="ECO:0000313" key="6">
    <source>
        <dbReference type="Proteomes" id="UP000029665"/>
    </source>
</evidence>
<feature type="compositionally biased region" description="Basic and acidic residues" evidence="2">
    <location>
        <begin position="26"/>
        <end position="39"/>
    </location>
</feature>
<comment type="similarity">
    <text evidence="1">Belongs to the glycosyl hydrolase 16 family.</text>
</comment>
<dbReference type="STRING" id="5643.A0A060S707"/>
<evidence type="ECO:0000259" key="4">
    <source>
        <dbReference type="PROSITE" id="PS51762"/>
    </source>
</evidence>
<dbReference type="OMA" id="EFQWFTN"/>
<keyword evidence="6" id="KW-1185">Reference proteome</keyword>
<keyword evidence="3" id="KW-0812">Transmembrane</keyword>
<dbReference type="PROSITE" id="PS51762">
    <property type="entry name" value="GH16_2"/>
    <property type="match status" value="1"/>
</dbReference>